<evidence type="ECO:0000256" key="2">
    <source>
        <dbReference type="ARBA" id="ARBA00022519"/>
    </source>
</evidence>
<keyword evidence="7" id="KW-0472">Membrane</keyword>
<dbReference type="Gene3D" id="3.10.20.310">
    <property type="entry name" value="membrane protein fhac"/>
    <property type="match status" value="1"/>
</dbReference>
<feature type="transmembrane region" description="Helical" evidence="7">
    <location>
        <begin position="30"/>
        <end position="50"/>
    </location>
</feature>
<evidence type="ECO:0000256" key="3">
    <source>
        <dbReference type="ARBA" id="ARBA00022618"/>
    </source>
</evidence>
<proteinExistence type="predicted"/>
<keyword evidence="11" id="KW-1185">Reference proteome</keyword>
<feature type="domain" description="Cell division protein FtsQ/DivIB C-terminal" evidence="8">
    <location>
        <begin position="131"/>
        <end position="241"/>
    </location>
</feature>
<protein>
    <submittedName>
        <fullName evidence="10">Cell division protein FtsQ/DivIB</fullName>
    </submittedName>
</protein>
<evidence type="ECO:0000259" key="9">
    <source>
        <dbReference type="Pfam" id="PF08478"/>
    </source>
</evidence>
<keyword evidence="5 7" id="KW-1133">Transmembrane helix</keyword>
<dbReference type="InterPro" id="IPR005548">
    <property type="entry name" value="Cell_div_FtsQ/DivIB_C"/>
</dbReference>
<organism evidence="10 11">
    <name type="scientific">Parathalassolituus penaei</name>
    <dbReference type="NCBI Taxonomy" id="2997323"/>
    <lineage>
        <taxon>Bacteria</taxon>
        <taxon>Pseudomonadati</taxon>
        <taxon>Pseudomonadota</taxon>
        <taxon>Gammaproteobacteria</taxon>
        <taxon>Oceanospirillales</taxon>
        <taxon>Oceanospirillaceae</taxon>
        <taxon>Parathalassolituus</taxon>
    </lineage>
</organism>
<dbReference type="Proteomes" id="UP001150830">
    <property type="component" value="Unassembled WGS sequence"/>
</dbReference>
<evidence type="ECO:0000256" key="5">
    <source>
        <dbReference type="ARBA" id="ARBA00022989"/>
    </source>
</evidence>
<dbReference type="PANTHER" id="PTHR35851:SF1">
    <property type="entry name" value="CELL DIVISION PROTEIN FTSQ"/>
    <property type="match status" value="1"/>
</dbReference>
<dbReference type="InterPro" id="IPR013685">
    <property type="entry name" value="POTRA_FtsQ_type"/>
</dbReference>
<feature type="domain" description="POTRA" evidence="9">
    <location>
        <begin position="60"/>
        <end position="126"/>
    </location>
</feature>
<gene>
    <name evidence="10" type="ORF">OUO13_12505</name>
</gene>
<accession>A0A9X3EEY7</accession>
<dbReference type="Pfam" id="PF08478">
    <property type="entry name" value="POTRA_1"/>
    <property type="match status" value="1"/>
</dbReference>
<dbReference type="RefSeq" id="WP_283174216.1">
    <property type="nucleotide sequence ID" value="NZ_JAPNOA010000029.1"/>
</dbReference>
<evidence type="ECO:0000256" key="4">
    <source>
        <dbReference type="ARBA" id="ARBA00022692"/>
    </source>
</evidence>
<name>A0A9X3EEY7_9GAMM</name>
<evidence type="ECO:0000313" key="10">
    <source>
        <dbReference type="EMBL" id="MCY0966011.1"/>
    </source>
</evidence>
<dbReference type="GO" id="GO:0090529">
    <property type="term" value="P:cell septum assembly"/>
    <property type="evidence" value="ECO:0007669"/>
    <property type="project" value="InterPro"/>
</dbReference>
<keyword evidence="4 7" id="KW-0812">Transmembrane</keyword>
<keyword evidence="3 10" id="KW-0132">Cell division</keyword>
<comment type="caution">
    <text evidence="10">The sequence shown here is derived from an EMBL/GenBank/DDBJ whole genome shotgun (WGS) entry which is preliminary data.</text>
</comment>
<evidence type="ECO:0000259" key="8">
    <source>
        <dbReference type="Pfam" id="PF03799"/>
    </source>
</evidence>
<reference evidence="10" key="1">
    <citation type="submission" date="2022-11" db="EMBL/GenBank/DDBJ databases">
        <title>Parathalassolutuus dongxingensis gen. nov., sp. nov., a novel member of family Oceanospirillaceae isolated from a coastal shrimp pond in Guangxi, China.</title>
        <authorList>
            <person name="Chen H."/>
        </authorList>
    </citation>
    <scope>NUCLEOTIDE SEQUENCE</scope>
    <source>
        <strain evidence="10">G-43</strain>
    </source>
</reference>
<evidence type="ECO:0000256" key="6">
    <source>
        <dbReference type="ARBA" id="ARBA00023306"/>
    </source>
</evidence>
<keyword evidence="2" id="KW-0997">Cell inner membrane</keyword>
<evidence type="ECO:0000256" key="1">
    <source>
        <dbReference type="ARBA" id="ARBA00022475"/>
    </source>
</evidence>
<dbReference type="AlphaFoldDB" id="A0A9X3EEY7"/>
<evidence type="ECO:0000256" key="7">
    <source>
        <dbReference type="SAM" id="Phobius"/>
    </source>
</evidence>
<dbReference type="EMBL" id="JAPNOA010000029">
    <property type="protein sequence ID" value="MCY0966011.1"/>
    <property type="molecule type" value="Genomic_DNA"/>
</dbReference>
<dbReference type="InterPro" id="IPR026579">
    <property type="entry name" value="FtsQ"/>
</dbReference>
<evidence type="ECO:0000313" key="11">
    <source>
        <dbReference type="Proteomes" id="UP001150830"/>
    </source>
</evidence>
<dbReference type="Pfam" id="PF03799">
    <property type="entry name" value="FtsQ_DivIB_C"/>
    <property type="match status" value="1"/>
</dbReference>
<dbReference type="InterPro" id="IPR045335">
    <property type="entry name" value="FtsQ_C_sf"/>
</dbReference>
<dbReference type="PANTHER" id="PTHR35851">
    <property type="entry name" value="CELL DIVISION PROTEIN FTSQ"/>
    <property type="match status" value="1"/>
</dbReference>
<dbReference type="Gene3D" id="3.40.50.11690">
    <property type="entry name" value="Cell division protein FtsQ/DivIB"/>
    <property type="match status" value="1"/>
</dbReference>
<keyword evidence="1" id="KW-1003">Cell membrane</keyword>
<keyword evidence="6" id="KW-0131">Cell cycle</keyword>
<sequence>MAVKEAPRGAVPLPQKREPIKIRIRVPTFITYYLPRLLLACMVVAVLAVAGREGLKHWPMTDVEIVGRLSVLDPYELAEHVMWIKDENFFSVDVYKVYQELQGLPLVASVAVRKRWPATVQILVFEDLPVAIWNDDQILTASGRLSAIPEGFDTSELMKLYGADPVQSDSVRIFRRLQQALVGTGVQVTSMNVNAVRSVDASLSNGWVVRFGRQYFDERLQRLILLISNLDGQQIKQVDLRYGKGAAIRWQTTGETG</sequence>